<gene>
    <name evidence="1" type="ORF">ENKNEFLB_03901</name>
</gene>
<name>A0ABX8EM97_9ACTN</name>
<dbReference type="RefSeq" id="WP_214059690.1">
    <property type="nucleotide sequence ID" value="NZ_CP075371.1"/>
</dbReference>
<protein>
    <recommendedName>
        <fullName evidence="3">DUF982 domain-containing protein</fullName>
    </recommendedName>
</protein>
<reference evidence="1 2" key="1">
    <citation type="submission" date="2021-05" db="EMBL/GenBank/DDBJ databases">
        <title>Complete genome of Nocardioides aquaticus KCTC 9944T isolated from meromictic and hypersaline Ekho Lake, Antarctica.</title>
        <authorList>
            <person name="Hwang K."/>
            <person name="Kim K.M."/>
            <person name="Choe H."/>
        </authorList>
    </citation>
    <scope>NUCLEOTIDE SEQUENCE [LARGE SCALE GENOMIC DNA]</scope>
    <source>
        <strain evidence="1 2">KCTC 9944</strain>
    </source>
</reference>
<evidence type="ECO:0000313" key="2">
    <source>
        <dbReference type="Proteomes" id="UP000679307"/>
    </source>
</evidence>
<proteinExistence type="predicted"/>
<keyword evidence="2" id="KW-1185">Reference proteome</keyword>
<sequence length="101" mass="10889">MTTDMGGFFRLGPAERVRVPADDDEIRTVAQMPPDEMDLAVVNLTRDAVTVEDEALVGAVCRLFGWRRAGGDIQAAVQTSVDRCLRAGTLVRQSSGVLRAA</sequence>
<dbReference type="EMBL" id="CP075371">
    <property type="protein sequence ID" value="QVT81491.1"/>
    <property type="molecule type" value="Genomic_DNA"/>
</dbReference>
<accession>A0ABX8EM97</accession>
<evidence type="ECO:0000313" key="1">
    <source>
        <dbReference type="EMBL" id="QVT81491.1"/>
    </source>
</evidence>
<evidence type="ECO:0008006" key="3">
    <source>
        <dbReference type="Google" id="ProtNLM"/>
    </source>
</evidence>
<organism evidence="1 2">
    <name type="scientific">Nocardioides aquaticus</name>
    <dbReference type="NCBI Taxonomy" id="160826"/>
    <lineage>
        <taxon>Bacteria</taxon>
        <taxon>Bacillati</taxon>
        <taxon>Actinomycetota</taxon>
        <taxon>Actinomycetes</taxon>
        <taxon>Propionibacteriales</taxon>
        <taxon>Nocardioidaceae</taxon>
        <taxon>Nocardioides</taxon>
    </lineage>
</organism>
<dbReference type="Proteomes" id="UP000679307">
    <property type="component" value="Chromosome"/>
</dbReference>